<organism evidence="9 10">
    <name type="scientific">Rhodocollybia butyracea</name>
    <dbReference type="NCBI Taxonomy" id="206335"/>
    <lineage>
        <taxon>Eukaryota</taxon>
        <taxon>Fungi</taxon>
        <taxon>Dikarya</taxon>
        <taxon>Basidiomycota</taxon>
        <taxon>Agaricomycotina</taxon>
        <taxon>Agaricomycetes</taxon>
        <taxon>Agaricomycetidae</taxon>
        <taxon>Agaricales</taxon>
        <taxon>Marasmiineae</taxon>
        <taxon>Omphalotaceae</taxon>
        <taxon>Rhodocollybia</taxon>
    </lineage>
</organism>
<keyword evidence="10" id="KW-1185">Reference proteome</keyword>
<dbReference type="InterPro" id="IPR036396">
    <property type="entry name" value="Cyt_P450_sf"/>
</dbReference>
<evidence type="ECO:0000256" key="2">
    <source>
        <dbReference type="ARBA" id="ARBA00010617"/>
    </source>
</evidence>
<feature type="transmembrane region" description="Helical" evidence="8">
    <location>
        <begin position="14"/>
        <end position="32"/>
    </location>
</feature>
<dbReference type="Gene3D" id="1.10.630.10">
    <property type="entry name" value="Cytochrome P450"/>
    <property type="match status" value="1"/>
</dbReference>
<evidence type="ECO:0000313" key="9">
    <source>
        <dbReference type="EMBL" id="KAF9078274.1"/>
    </source>
</evidence>
<keyword evidence="3" id="KW-0349">Heme</keyword>
<dbReference type="SUPFAM" id="SSF48264">
    <property type="entry name" value="Cytochrome P450"/>
    <property type="match status" value="1"/>
</dbReference>
<dbReference type="PRINTS" id="PR00463">
    <property type="entry name" value="EP450I"/>
</dbReference>
<accession>A0A9P5UGD0</accession>
<evidence type="ECO:0000256" key="6">
    <source>
        <dbReference type="ARBA" id="ARBA00023004"/>
    </source>
</evidence>
<dbReference type="GO" id="GO:0004497">
    <property type="term" value="F:monooxygenase activity"/>
    <property type="evidence" value="ECO:0007669"/>
    <property type="project" value="UniProtKB-KW"/>
</dbReference>
<evidence type="ECO:0000256" key="1">
    <source>
        <dbReference type="ARBA" id="ARBA00001971"/>
    </source>
</evidence>
<keyword evidence="8" id="KW-0812">Transmembrane</keyword>
<dbReference type="GO" id="GO:0016705">
    <property type="term" value="F:oxidoreductase activity, acting on paired donors, with incorporation or reduction of molecular oxygen"/>
    <property type="evidence" value="ECO:0007669"/>
    <property type="project" value="InterPro"/>
</dbReference>
<dbReference type="Pfam" id="PF00067">
    <property type="entry name" value="p450"/>
    <property type="match status" value="1"/>
</dbReference>
<evidence type="ECO:0000256" key="3">
    <source>
        <dbReference type="ARBA" id="ARBA00022617"/>
    </source>
</evidence>
<comment type="cofactor">
    <cofactor evidence="1">
        <name>heme</name>
        <dbReference type="ChEBI" id="CHEBI:30413"/>
    </cofactor>
</comment>
<dbReference type="GO" id="GO:0005506">
    <property type="term" value="F:iron ion binding"/>
    <property type="evidence" value="ECO:0007669"/>
    <property type="project" value="InterPro"/>
</dbReference>
<name>A0A9P5UGD0_9AGAR</name>
<evidence type="ECO:0000256" key="7">
    <source>
        <dbReference type="ARBA" id="ARBA00023033"/>
    </source>
</evidence>
<evidence type="ECO:0000256" key="5">
    <source>
        <dbReference type="ARBA" id="ARBA00023002"/>
    </source>
</evidence>
<keyword evidence="7 9" id="KW-0503">Monooxygenase</keyword>
<dbReference type="InterPro" id="IPR047146">
    <property type="entry name" value="Cyt_P450_E_CYP52_fungi"/>
</dbReference>
<dbReference type="InterPro" id="IPR001128">
    <property type="entry name" value="Cyt_P450"/>
</dbReference>
<dbReference type="PRINTS" id="PR00385">
    <property type="entry name" value="P450"/>
</dbReference>
<keyword evidence="8" id="KW-0472">Membrane</keyword>
<dbReference type="InterPro" id="IPR002401">
    <property type="entry name" value="Cyt_P450_E_grp-I"/>
</dbReference>
<proteinExistence type="inferred from homology"/>
<dbReference type="EMBL" id="JADNRY010000001">
    <property type="protein sequence ID" value="KAF9078274.1"/>
    <property type="molecule type" value="Genomic_DNA"/>
</dbReference>
<evidence type="ECO:0000313" key="10">
    <source>
        <dbReference type="Proteomes" id="UP000772434"/>
    </source>
</evidence>
<reference evidence="9" key="1">
    <citation type="submission" date="2020-11" db="EMBL/GenBank/DDBJ databases">
        <authorList>
            <consortium name="DOE Joint Genome Institute"/>
            <person name="Ahrendt S."/>
            <person name="Riley R."/>
            <person name="Andreopoulos W."/>
            <person name="Labutti K."/>
            <person name="Pangilinan J."/>
            <person name="Ruiz-Duenas F.J."/>
            <person name="Barrasa J.M."/>
            <person name="Sanchez-Garcia M."/>
            <person name="Camarero S."/>
            <person name="Miyauchi S."/>
            <person name="Serrano A."/>
            <person name="Linde D."/>
            <person name="Babiker R."/>
            <person name="Drula E."/>
            <person name="Ayuso-Fernandez I."/>
            <person name="Pacheco R."/>
            <person name="Padilla G."/>
            <person name="Ferreira P."/>
            <person name="Barriuso J."/>
            <person name="Kellner H."/>
            <person name="Castanera R."/>
            <person name="Alfaro M."/>
            <person name="Ramirez L."/>
            <person name="Pisabarro A.G."/>
            <person name="Kuo A."/>
            <person name="Tritt A."/>
            <person name="Lipzen A."/>
            <person name="He G."/>
            <person name="Yan M."/>
            <person name="Ng V."/>
            <person name="Cullen D."/>
            <person name="Martin F."/>
            <person name="Rosso M.-N."/>
            <person name="Henrissat B."/>
            <person name="Hibbett D."/>
            <person name="Martinez A.T."/>
            <person name="Grigoriev I.V."/>
        </authorList>
    </citation>
    <scope>NUCLEOTIDE SEQUENCE</scope>
    <source>
        <strain evidence="9">AH 40177</strain>
    </source>
</reference>
<dbReference type="PANTHER" id="PTHR24287">
    <property type="entry name" value="P450, PUTATIVE (EUROFUNG)-RELATED"/>
    <property type="match status" value="1"/>
</dbReference>
<evidence type="ECO:0000256" key="4">
    <source>
        <dbReference type="ARBA" id="ARBA00022723"/>
    </source>
</evidence>
<dbReference type="PANTHER" id="PTHR24287:SF1">
    <property type="entry name" value="P450, PUTATIVE (EUROFUNG)-RELATED"/>
    <property type="match status" value="1"/>
</dbReference>
<keyword evidence="6" id="KW-0408">Iron</keyword>
<keyword evidence="4" id="KW-0479">Metal-binding</keyword>
<comment type="caution">
    <text evidence="9">The sequence shown here is derived from an EMBL/GenBank/DDBJ whole genome shotgun (WGS) entry which is preliminary data.</text>
</comment>
<protein>
    <submittedName>
        <fullName evidence="9">Cytochrome P450 monooxygenase CYP63</fullName>
    </submittedName>
</protein>
<keyword evidence="8" id="KW-1133">Transmembrane helix</keyword>
<sequence>MNSPSYRIRLFHDLLKIVVLPFVAFYLINAGLFDSLLPLPSCVGFIIGWSICKAFLTRMLQQVNRHRIGAKEITCVRGRWPGNIDVLLKMLRAFKTSYILDVYLQLFEEYQCTTLNTRILWTDHIITMDQEHSKFVLSTGFDHFWRGRWQKERMERFLGQGIFNRDDEHRGNTRPFFARERISDFDIFEQYTTKVLNIISASQASGQALDLQDLYSRFALDAASEFLFGKNLDTLSATLPVAGKTKMGPKGSATEDPWGSFTRAFEMAQQVITARSRIGYFWPMFELFGDKNASHSEVVHQYLDPLVRSALDEKERMSRAGICSPVADKNFLQHLAESTDDTTACLLTYVTYFMAIYPEITTRLRAEVLAHCGPSGSITYEQLRNMKYMRAVLNETLRLFPPVPLNVRESRPDGCILPSSDSTFVSNVTSNSPLHMPGSTVITILPLLTQRNPKLWGDDADCVGQQYAYNEASFFLVRLLQQFDTFKLAPEAQPIGSSPPPEWRHKKGRQAEEKIWPAAALTLFVKGGLWTRITRVTESN</sequence>
<dbReference type="OrthoDB" id="1470350at2759"/>
<dbReference type="Proteomes" id="UP000772434">
    <property type="component" value="Unassembled WGS sequence"/>
</dbReference>
<evidence type="ECO:0000256" key="8">
    <source>
        <dbReference type="SAM" id="Phobius"/>
    </source>
</evidence>
<dbReference type="AlphaFoldDB" id="A0A9P5UGD0"/>
<dbReference type="GO" id="GO:0020037">
    <property type="term" value="F:heme binding"/>
    <property type="evidence" value="ECO:0007669"/>
    <property type="project" value="InterPro"/>
</dbReference>
<gene>
    <name evidence="9" type="ORF">BDP27DRAFT_1378784</name>
</gene>
<comment type="similarity">
    <text evidence="2">Belongs to the cytochrome P450 family.</text>
</comment>
<keyword evidence="5" id="KW-0560">Oxidoreductase</keyword>